<dbReference type="InterPro" id="IPR058117">
    <property type="entry name" value="BV97_02767-like"/>
</dbReference>
<sequence>MAYYLVKIVLTTLLVVAVSEIAKRSTLLGALLASVPLVSVLALLWLYLETGSTEQVAKLSAGIFWLVLPSLSLFVLLPLLLRQQVGFFWALGASMGVMIALYLLLILLLRQFGVHF</sequence>
<dbReference type="NCBIfam" id="NF006749">
    <property type="entry name" value="PRK09272.1-2"/>
    <property type="match status" value="1"/>
</dbReference>
<gene>
    <name evidence="2" type="ORF">DESUT3_11810</name>
</gene>
<reference evidence="2 3" key="1">
    <citation type="journal article" date="2016" name="C (Basel)">
        <title>Selective Growth of and Electricity Production by Marine Exoelectrogenic Bacteria in Self-Aggregated Hydrogel of Microbially Reduced Graphene Oxide.</title>
        <authorList>
            <person name="Yoshida N."/>
            <person name="Goto Y."/>
            <person name="Miyata Y."/>
        </authorList>
    </citation>
    <scope>NUCLEOTIDE SEQUENCE [LARGE SCALE GENOMIC DNA]</scope>
    <source>
        <strain evidence="2 3">NIT-T3</strain>
    </source>
</reference>
<proteinExistence type="predicted"/>
<organism evidence="2 3">
    <name type="scientific">Desulfuromonas versatilis</name>
    <dbReference type="NCBI Taxonomy" id="2802975"/>
    <lineage>
        <taxon>Bacteria</taxon>
        <taxon>Pseudomonadati</taxon>
        <taxon>Thermodesulfobacteriota</taxon>
        <taxon>Desulfuromonadia</taxon>
        <taxon>Desulfuromonadales</taxon>
        <taxon>Desulfuromonadaceae</taxon>
        <taxon>Desulfuromonas</taxon>
    </lineage>
</organism>
<evidence type="ECO:0000313" key="3">
    <source>
        <dbReference type="Proteomes" id="UP001319827"/>
    </source>
</evidence>
<feature type="transmembrane region" description="Helical" evidence="1">
    <location>
        <begin position="87"/>
        <end position="109"/>
    </location>
</feature>
<evidence type="ECO:0000313" key="2">
    <source>
        <dbReference type="EMBL" id="BCR04112.1"/>
    </source>
</evidence>
<dbReference type="EMBL" id="AP024355">
    <property type="protein sequence ID" value="BCR04112.1"/>
    <property type="molecule type" value="Genomic_DNA"/>
</dbReference>
<accession>A0ABN6DVH1</accession>
<dbReference type="Proteomes" id="UP001319827">
    <property type="component" value="Chromosome"/>
</dbReference>
<feature type="transmembrane region" description="Helical" evidence="1">
    <location>
        <begin position="60"/>
        <end position="81"/>
    </location>
</feature>
<reference evidence="2 3" key="2">
    <citation type="journal article" date="2021" name="Int. J. Syst. Evol. Microbiol.">
        <title>Isolation and Polyphasic Characterization of Desulfuromonas versatilis sp. Nov., an Electrogenic Bacteria Capable of Versatile Metabolism Isolated from a Graphene Oxide-Reducing Enrichment Culture.</title>
        <authorList>
            <person name="Xie L."/>
            <person name="Yoshida N."/>
            <person name="Ishii S."/>
            <person name="Meng L."/>
        </authorList>
    </citation>
    <scope>NUCLEOTIDE SEQUENCE [LARGE SCALE GENOMIC DNA]</scope>
    <source>
        <strain evidence="2 3">NIT-T3</strain>
    </source>
</reference>
<dbReference type="RefSeq" id="WP_221251534.1">
    <property type="nucleotide sequence ID" value="NZ_AP024355.1"/>
</dbReference>
<feature type="transmembrane region" description="Helical" evidence="1">
    <location>
        <begin position="29"/>
        <end position="48"/>
    </location>
</feature>
<keyword evidence="1" id="KW-0812">Transmembrane</keyword>
<keyword evidence="1" id="KW-1133">Transmembrane helix</keyword>
<evidence type="ECO:0000256" key="1">
    <source>
        <dbReference type="SAM" id="Phobius"/>
    </source>
</evidence>
<evidence type="ECO:0008006" key="4">
    <source>
        <dbReference type="Google" id="ProtNLM"/>
    </source>
</evidence>
<keyword evidence="1" id="KW-0472">Membrane</keyword>
<name>A0ABN6DVH1_9BACT</name>
<keyword evidence="3" id="KW-1185">Reference proteome</keyword>
<protein>
    <recommendedName>
        <fullName evidence="4">DUF3147 family protein</fullName>
    </recommendedName>
</protein>